<dbReference type="EMBL" id="BMQJ01000009">
    <property type="protein sequence ID" value="GGQ05448.1"/>
    <property type="molecule type" value="Genomic_DNA"/>
</dbReference>
<feature type="region of interest" description="Disordered" evidence="1">
    <location>
        <begin position="1"/>
        <end position="34"/>
    </location>
</feature>
<name>A0ABQ2R1K6_9ACTN</name>
<organism evidence="2 3">
    <name type="scientific">Streptosporangium pseudovulgare</name>
    <dbReference type="NCBI Taxonomy" id="35765"/>
    <lineage>
        <taxon>Bacteria</taxon>
        <taxon>Bacillati</taxon>
        <taxon>Actinomycetota</taxon>
        <taxon>Actinomycetes</taxon>
        <taxon>Streptosporangiales</taxon>
        <taxon>Streptosporangiaceae</taxon>
        <taxon>Streptosporangium</taxon>
    </lineage>
</organism>
<proteinExistence type="predicted"/>
<evidence type="ECO:0000256" key="1">
    <source>
        <dbReference type="SAM" id="MobiDB-lite"/>
    </source>
</evidence>
<comment type="caution">
    <text evidence="2">The sequence shown here is derived from an EMBL/GenBank/DDBJ whole genome shotgun (WGS) entry which is preliminary data.</text>
</comment>
<gene>
    <name evidence="2" type="ORF">GCM10010140_39630</name>
</gene>
<sequence>MVAGVACGDAGGVATGGTTGGTAAETAGATSTRGTVRIAAVPAARWLRIMLLGSERDVRGTPRGAHPRKP</sequence>
<protein>
    <submittedName>
        <fullName evidence="2">Uncharacterized protein</fullName>
    </submittedName>
</protein>
<dbReference type="Proteomes" id="UP000611554">
    <property type="component" value="Unassembled WGS sequence"/>
</dbReference>
<reference evidence="3" key="1">
    <citation type="journal article" date="2019" name="Int. J. Syst. Evol. Microbiol.">
        <title>The Global Catalogue of Microorganisms (GCM) 10K type strain sequencing project: providing services to taxonomists for standard genome sequencing and annotation.</title>
        <authorList>
            <consortium name="The Broad Institute Genomics Platform"/>
            <consortium name="The Broad Institute Genome Sequencing Center for Infectious Disease"/>
            <person name="Wu L."/>
            <person name="Ma J."/>
        </authorList>
    </citation>
    <scope>NUCLEOTIDE SEQUENCE [LARGE SCALE GENOMIC DNA]</scope>
    <source>
        <strain evidence="3">JCM 3115</strain>
    </source>
</reference>
<keyword evidence="3" id="KW-1185">Reference proteome</keyword>
<feature type="compositionally biased region" description="Low complexity" evidence="1">
    <location>
        <begin position="21"/>
        <end position="34"/>
    </location>
</feature>
<accession>A0ABQ2R1K6</accession>
<evidence type="ECO:0000313" key="2">
    <source>
        <dbReference type="EMBL" id="GGQ05448.1"/>
    </source>
</evidence>
<evidence type="ECO:0000313" key="3">
    <source>
        <dbReference type="Proteomes" id="UP000611554"/>
    </source>
</evidence>
<feature type="compositionally biased region" description="Gly residues" evidence="1">
    <location>
        <begin position="9"/>
        <end position="20"/>
    </location>
</feature>